<dbReference type="InterPro" id="IPR016194">
    <property type="entry name" value="SPOC-like_C_dom_sf"/>
</dbReference>
<evidence type="ECO:0000256" key="2">
    <source>
        <dbReference type="HAMAP-Rule" id="MF_01875"/>
    </source>
</evidence>
<reference evidence="5" key="1">
    <citation type="submission" date="2016-03" db="EMBL/GenBank/DDBJ databases">
        <title>Microsymbionts genomes from the relict species Vavilovia formosa.</title>
        <authorList>
            <person name="Chirak E."/>
            <person name="Kimeklis A."/>
            <person name="Kopat V."/>
            <person name="Andronov E."/>
        </authorList>
    </citation>
    <scope>NUCLEOTIDE SEQUENCE [LARGE SCALE GENOMIC DNA]</scope>
    <source>
        <strain evidence="5">Vaf12</strain>
    </source>
</reference>
<comment type="similarity">
    <text evidence="2">Belongs to the prokaryotic Ku family.</text>
</comment>
<feature type="compositionally biased region" description="Low complexity" evidence="3">
    <location>
        <begin position="231"/>
        <end position="243"/>
    </location>
</feature>
<feature type="domain" description="Ku" evidence="4">
    <location>
        <begin position="55"/>
        <end position="185"/>
    </location>
</feature>
<organism evidence="5">
    <name type="scientific">Rhizobium leguminosarum</name>
    <dbReference type="NCBI Taxonomy" id="384"/>
    <lineage>
        <taxon>Bacteria</taxon>
        <taxon>Pseudomonadati</taxon>
        <taxon>Pseudomonadota</taxon>
        <taxon>Alphaproteobacteria</taxon>
        <taxon>Hyphomicrobiales</taxon>
        <taxon>Rhizobiaceae</taxon>
        <taxon>Rhizobium/Agrobacterium group</taxon>
        <taxon>Rhizobium</taxon>
    </lineage>
</organism>
<dbReference type="GO" id="GO:0003690">
    <property type="term" value="F:double-stranded DNA binding"/>
    <property type="evidence" value="ECO:0007669"/>
    <property type="project" value="UniProtKB-UniRule"/>
</dbReference>
<dbReference type="InterPro" id="IPR006164">
    <property type="entry name" value="DNA_bd_Ku70/Ku80"/>
</dbReference>
<name>A0A154IHH6_RHILE</name>
<dbReference type="CDD" id="cd00789">
    <property type="entry name" value="KU_like"/>
    <property type="match status" value="1"/>
</dbReference>
<dbReference type="HAMAP" id="MF_01875">
    <property type="entry name" value="Prokaryotic_Ku"/>
    <property type="match status" value="1"/>
</dbReference>
<dbReference type="GO" id="GO:0006303">
    <property type="term" value="P:double-strand break repair via nonhomologous end joining"/>
    <property type="evidence" value="ECO:0007669"/>
    <property type="project" value="UniProtKB-UniRule"/>
</dbReference>
<dbReference type="SMART" id="SM00559">
    <property type="entry name" value="Ku78"/>
    <property type="match status" value="1"/>
</dbReference>
<comment type="subunit">
    <text evidence="2">Homodimer. Interacts with LigD.</text>
</comment>
<keyword evidence="1 2" id="KW-0238">DNA-binding</keyword>
<evidence type="ECO:0000256" key="1">
    <source>
        <dbReference type="ARBA" id="ARBA00023125"/>
    </source>
</evidence>
<dbReference type="RefSeq" id="WP_062942440.1">
    <property type="nucleotide sequence ID" value="NZ_CP071626.1"/>
</dbReference>
<dbReference type="Gene3D" id="2.40.290.10">
    <property type="match status" value="1"/>
</dbReference>
<dbReference type="GO" id="GO:0006310">
    <property type="term" value="P:DNA recombination"/>
    <property type="evidence" value="ECO:0007669"/>
    <property type="project" value="UniProtKB-KW"/>
</dbReference>
<evidence type="ECO:0000256" key="3">
    <source>
        <dbReference type="SAM" id="MobiDB-lite"/>
    </source>
</evidence>
<dbReference type="PANTHER" id="PTHR41251:SF1">
    <property type="entry name" value="NON-HOMOLOGOUS END JOINING PROTEIN KU"/>
    <property type="match status" value="1"/>
</dbReference>
<keyword evidence="2" id="KW-0233">DNA recombination</keyword>
<keyword evidence="2" id="KW-0234">DNA repair</keyword>
<evidence type="ECO:0000313" key="5">
    <source>
        <dbReference type="EMBL" id="KZB00024.1"/>
    </source>
</evidence>
<dbReference type="PIRSF" id="PIRSF006493">
    <property type="entry name" value="Prok_Ku"/>
    <property type="match status" value="1"/>
</dbReference>
<keyword evidence="2" id="KW-0227">DNA damage</keyword>
<proteinExistence type="inferred from homology"/>
<sequence>MARQTFWKGYLKLSLVTAAVSLTPATTESNKVRFHVLNRQTKNRVESRYVDSVTHKPVPERDQVKGYPRGEDDYVLLEDEEIEEVGLESTRTIEIDSFVPRGSIDWIWYDKPHFLAPEDKVGVEAFCVIREAMKANDVVGIARLVLYRRERAVLLEPLGKGIVLWTLRYGDEVRDPVAELDSKAEIDSKLLTLMTQLVKEETKNWSPAMVQDPIQKRLKSMIRGKQKSLKKAAPAQKPAPVKSTGNVINIMDALKKSLAAEGGEKPRQ</sequence>
<protein>
    <recommendedName>
        <fullName evidence="2">Non-homologous end joining protein Ku</fullName>
    </recommendedName>
</protein>
<feature type="region of interest" description="Disordered" evidence="3">
    <location>
        <begin position="225"/>
        <end position="244"/>
    </location>
</feature>
<dbReference type="NCBIfam" id="TIGR02772">
    <property type="entry name" value="Ku_bact"/>
    <property type="match status" value="1"/>
</dbReference>
<dbReference type="EMBL" id="LVYU01000098">
    <property type="protein sequence ID" value="KZB00024.1"/>
    <property type="molecule type" value="Genomic_DNA"/>
</dbReference>
<comment type="function">
    <text evidence="2">With LigD forms a non-homologous end joining (NHEJ) DNA repair enzyme, which repairs dsDNA breaks with reduced fidelity. Binds linear dsDNA with 5'- and 3'- overhangs but not closed circular dsDNA nor ssDNA. Recruits and stimulates the ligase activity of LigD.</text>
</comment>
<dbReference type="Pfam" id="PF02735">
    <property type="entry name" value="Ku"/>
    <property type="match status" value="1"/>
</dbReference>
<dbReference type="SUPFAM" id="SSF100939">
    <property type="entry name" value="SPOC domain-like"/>
    <property type="match status" value="1"/>
</dbReference>
<accession>A0A154IHH6</accession>
<dbReference type="PANTHER" id="PTHR41251">
    <property type="entry name" value="NON-HOMOLOGOUS END JOINING PROTEIN KU"/>
    <property type="match status" value="1"/>
</dbReference>
<evidence type="ECO:0000259" key="4">
    <source>
        <dbReference type="SMART" id="SM00559"/>
    </source>
</evidence>
<dbReference type="AlphaFoldDB" id="A0A154IHH6"/>
<dbReference type="InterPro" id="IPR009187">
    <property type="entry name" value="Prok_Ku"/>
</dbReference>
<gene>
    <name evidence="2" type="primary">ku</name>
    <name evidence="5" type="ORF">A4A59_19815</name>
</gene>
<comment type="caution">
    <text evidence="5">The sequence shown here is derived from an EMBL/GenBank/DDBJ whole genome shotgun (WGS) entry which is preliminary data.</text>
</comment>